<sequence length="103" mass="12179">MNRIEKLKAFLIENPQDSFVQHALALEYVKEGDDAEARRLLEELLERDENYIGSYYHLARLLERNDAKESAIKWYETGMLKAKEAHDDHAYNELRAAYEDLVY</sequence>
<accession>A0A1M5BYE4</accession>
<dbReference type="InterPro" id="IPR011990">
    <property type="entry name" value="TPR-like_helical_dom_sf"/>
</dbReference>
<dbReference type="AlphaFoldDB" id="A0A1M5BYE4"/>
<dbReference type="EMBL" id="FQUU01000011">
    <property type="protein sequence ID" value="SHF47538.1"/>
    <property type="molecule type" value="Genomic_DNA"/>
</dbReference>
<keyword evidence="2" id="KW-1185">Reference proteome</keyword>
<dbReference type="RefSeq" id="WP_072835895.1">
    <property type="nucleotide sequence ID" value="NZ_FQUU01000011.1"/>
</dbReference>
<evidence type="ECO:0000313" key="2">
    <source>
        <dbReference type="Proteomes" id="UP000184048"/>
    </source>
</evidence>
<organism evidence="1 2">
    <name type="scientific">Flavisolibacter ginsengisoli DSM 18119</name>
    <dbReference type="NCBI Taxonomy" id="1121884"/>
    <lineage>
        <taxon>Bacteria</taxon>
        <taxon>Pseudomonadati</taxon>
        <taxon>Bacteroidota</taxon>
        <taxon>Chitinophagia</taxon>
        <taxon>Chitinophagales</taxon>
        <taxon>Chitinophagaceae</taxon>
        <taxon>Flavisolibacter</taxon>
    </lineage>
</organism>
<dbReference type="STRING" id="1121884.SAMN02745131_02734"/>
<proteinExistence type="predicted"/>
<dbReference type="Pfam" id="PF14559">
    <property type="entry name" value="TPR_19"/>
    <property type="match status" value="1"/>
</dbReference>
<dbReference type="OrthoDB" id="1524733at2"/>
<name>A0A1M5BYE4_9BACT</name>
<evidence type="ECO:0000313" key="1">
    <source>
        <dbReference type="EMBL" id="SHF47538.1"/>
    </source>
</evidence>
<reference evidence="1 2" key="1">
    <citation type="submission" date="2016-11" db="EMBL/GenBank/DDBJ databases">
        <authorList>
            <person name="Jaros S."/>
            <person name="Januszkiewicz K."/>
            <person name="Wedrychowicz H."/>
        </authorList>
    </citation>
    <scope>NUCLEOTIDE SEQUENCE [LARGE SCALE GENOMIC DNA]</scope>
    <source>
        <strain evidence="1 2">DSM 18119</strain>
    </source>
</reference>
<gene>
    <name evidence="1" type="ORF">SAMN02745131_02734</name>
</gene>
<protein>
    <submittedName>
        <fullName evidence="1">Uncharacterized protein</fullName>
    </submittedName>
</protein>
<dbReference type="SUPFAM" id="SSF48452">
    <property type="entry name" value="TPR-like"/>
    <property type="match status" value="1"/>
</dbReference>
<dbReference type="Proteomes" id="UP000184048">
    <property type="component" value="Unassembled WGS sequence"/>
</dbReference>
<dbReference type="Gene3D" id="1.25.40.10">
    <property type="entry name" value="Tetratricopeptide repeat domain"/>
    <property type="match status" value="1"/>
</dbReference>